<protein>
    <submittedName>
        <fullName evidence="1">Uncharacterized protein</fullName>
    </submittedName>
</protein>
<dbReference type="RefSeq" id="XP_062697984.1">
    <property type="nucleotide sequence ID" value="XM_062838608.1"/>
</dbReference>
<sequence>MTFQNETQCYHSFFASFSRWDPSQVGNCGHGLRAAYRFHRIARTGVGVASTSHYEKTRSGHWPPDVPPPGILEVRLQKSFDERQQLAPLG</sequence>
<proteinExistence type="predicted"/>
<accession>A0AAJ0MW33</accession>
<dbReference type="EMBL" id="JAULSX010000001">
    <property type="protein sequence ID" value="KAK3500351.1"/>
    <property type="molecule type" value="Genomic_DNA"/>
</dbReference>
<gene>
    <name evidence="1" type="ORF">B0T23DRAFT_401784</name>
</gene>
<evidence type="ECO:0000313" key="2">
    <source>
        <dbReference type="Proteomes" id="UP001285908"/>
    </source>
</evidence>
<dbReference type="AlphaFoldDB" id="A0AAJ0MW33"/>
<organism evidence="1 2">
    <name type="scientific">Neurospora hispaniola</name>
    <dbReference type="NCBI Taxonomy" id="588809"/>
    <lineage>
        <taxon>Eukaryota</taxon>
        <taxon>Fungi</taxon>
        <taxon>Dikarya</taxon>
        <taxon>Ascomycota</taxon>
        <taxon>Pezizomycotina</taxon>
        <taxon>Sordariomycetes</taxon>
        <taxon>Sordariomycetidae</taxon>
        <taxon>Sordariales</taxon>
        <taxon>Sordariaceae</taxon>
        <taxon>Neurospora</taxon>
    </lineage>
</organism>
<reference evidence="1 2" key="1">
    <citation type="journal article" date="2023" name="Mol. Phylogenet. Evol.">
        <title>Genome-scale phylogeny and comparative genomics of the fungal order Sordariales.</title>
        <authorList>
            <person name="Hensen N."/>
            <person name="Bonometti L."/>
            <person name="Westerberg I."/>
            <person name="Brannstrom I.O."/>
            <person name="Guillou S."/>
            <person name="Cros-Aarteil S."/>
            <person name="Calhoun S."/>
            <person name="Haridas S."/>
            <person name="Kuo A."/>
            <person name="Mondo S."/>
            <person name="Pangilinan J."/>
            <person name="Riley R."/>
            <person name="LaButti K."/>
            <person name="Andreopoulos B."/>
            <person name="Lipzen A."/>
            <person name="Chen C."/>
            <person name="Yan M."/>
            <person name="Daum C."/>
            <person name="Ng V."/>
            <person name="Clum A."/>
            <person name="Steindorff A."/>
            <person name="Ohm R.A."/>
            <person name="Martin F."/>
            <person name="Silar P."/>
            <person name="Natvig D.O."/>
            <person name="Lalanne C."/>
            <person name="Gautier V."/>
            <person name="Ament-Velasquez S.L."/>
            <person name="Kruys A."/>
            <person name="Hutchinson M.I."/>
            <person name="Powell A.J."/>
            <person name="Barry K."/>
            <person name="Miller A.N."/>
            <person name="Grigoriev I.V."/>
            <person name="Debuchy R."/>
            <person name="Gladieux P."/>
            <person name="Hiltunen Thoren M."/>
            <person name="Johannesson H."/>
        </authorList>
    </citation>
    <scope>NUCLEOTIDE SEQUENCE [LARGE SCALE GENOMIC DNA]</scope>
    <source>
        <strain evidence="1 2">FGSC 10403</strain>
    </source>
</reference>
<comment type="caution">
    <text evidence="1">The sequence shown here is derived from an EMBL/GenBank/DDBJ whole genome shotgun (WGS) entry which is preliminary data.</text>
</comment>
<keyword evidence="2" id="KW-1185">Reference proteome</keyword>
<dbReference type="GeneID" id="87876230"/>
<dbReference type="Proteomes" id="UP001285908">
    <property type="component" value="Unassembled WGS sequence"/>
</dbReference>
<evidence type="ECO:0000313" key="1">
    <source>
        <dbReference type="EMBL" id="KAK3500351.1"/>
    </source>
</evidence>
<name>A0AAJ0MW33_9PEZI</name>